<feature type="compositionally biased region" description="Polar residues" evidence="1">
    <location>
        <begin position="140"/>
        <end position="156"/>
    </location>
</feature>
<evidence type="ECO:0000256" key="2">
    <source>
        <dbReference type="SAM" id="Phobius"/>
    </source>
</evidence>
<feature type="region of interest" description="Disordered" evidence="1">
    <location>
        <begin position="220"/>
        <end position="363"/>
    </location>
</feature>
<feature type="compositionally biased region" description="Low complexity" evidence="1">
    <location>
        <begin position="267"/>
        <end position="285"/>
    </location>
</feature>
<reference evidence="4 5" key="1">
    <citation type="submission" date="2017-10" db="EMBL/GenBank/DDBJ databases">
        <title>Comparative genomics in systemic dimorphic fungi from Ajellomycetaceae.</title>
        <authorList>
            <person name="Munoz J.F."/>
            <person name="Mcewen J.G."/>
            <person name="Clay O.K."/>
            <person name="Cuomo C.A."/>
        </authorList>
    </citation>
    <scope>NUCLEOTIDE SEQUENCE [LARGE SCALE GENOMIC DNA]</scope>
    <source>
        <strain evidence="4 5">UAMH7299</strain>
    </source>
</reference>
<feature type="compositionally biased region" description="Polar residues" evidence="1">
    <location>
        <begin position="110"/>
        <end position="129"/>
    </location>
</feature>
<gene>
    <name evidence="4" type="ORF">AJ80_03764</name>
</gene>
<feature type="transmembrane region" description="Helical" evidence="2">
    <location>
        <begin position="58"/>
        <end position="79"/>
    </location>
</feature>
<protein>
    <submittedName>
        <fullName evidence="4">Uncharacterized protein</fullName>
    </submittedName>
</protein>
<evidence type="ECO:0000313" key="4">
    <source>
        <dbReference type="EMBL" id="PGH19847.1"/>
    </source>
</evidence>
<sequence length="458" mass="49910">MSALFSTIFLASLVQVAIARPDSIWHVEIFNGPAPPPDEGPPLSASAVRDPSFLWREIVGIVGAYVASVAILLGCLLTVGRRLRRGVQQSNQSLEMEIMKPAKPDPSRSPRATTGNWATPASGTESKSWSPIKARLHKPWSTSSRGPASPISQHGSVATVDESVVQADRERAQEEMERLYAAVMEHDAKQSKIIYDENDHIGGARSAPRSPADIPEFQHLKHASRSSQQSRPPPLAPLHTYAPSENYHSPRHQPTSPLSPFSHRLSRLSAMSFRSSRSRNSTSSNKLRHPSGSIRDLPISPPMGSPDIVGSPYADNEPLSPRLYTPGPPPLTPHQRAGSVTTPVSAVSGRHLPTPLSLRSTGSSVSTLPFRALNPPQSAPATKTTIVEKRDSILRPHAPRTGVPHTPYSPYMPFTPITPITPSRIITKKQRKQMKKENGLRALAEDDLVMSDEDMWGS</sequence>
<keyword evidence="2" id="KW-0472">Membrane</keyword>
<organism evidence="4 5">
    <name type="scientific">Polytolypa hystricis (strain UAMH7299)</name>
    <dbReference type="NCBI Taxonomy" id="1447883"/>
    <lineage>
        <taxon>Eukaryota</taxon>
        <taxon>Fungi</taxon>
        <taxon>Dikarya</taxon>
        <taxon>Ascomycota</taxon>
        <taxon>Pezizomycotina</taxon>
        <taxon>Eurotiomycetes</taxon>
        <taxon>Eurotiomycetidae</taxon>
        <taxon>Onygenales</taxon>
        <taxon>Onygenales incertae sedis</taxon>
        <taxon>Polytolypa</taxon>
    </lineage>
</organism>
<keyword evidence="2" id="KW-1133">Transmembrane helix</keyword>
<dbReference type="OrthoDB" id="4524805at2759"/>
<comment type="caution">
    <text evidence="4">The sequence shown here is derived from an EMBL/GenBank/DDBJ whole genome shotgun (WGS) entry which is preliminary data.</text>
</comment>
<accession>A0A2B7YGW1</accession>
<keyword evidence="2" id="KW-0812">Transmembrane</keyword>
<name>A0A2B7YGW1_POLH7</name>
<evidence type="ECO:0000313" key="5">
    <source>
        <dbReference type="Proteomes" id="UP000224634"/>
    </source>
</evidence>
<dbReference type="AlphaFoldDB" id="A0A2B7YGW1"/>
<feature type="region of interest" description="Disordered" evidence="1">
    <location>
        <begin position="100"/>
        <end position="159"/>
    </location>
</feature>
<dbReference type="EMBL" id="PDNA01000044">
    <property type="protein sequence ID" value="PGH19847.1"/>
    <property type="molecule type" value="Genomic_DNA"/>
</dbReference>
<feature type="chain" id="PRO_5012021725" evidence="3">
    <location>
        <begin position="20"/>
        <end position="458"/>
    </location>
</feature>
<keyword evidence="5" id="KW-1185">Reference proteome</keyword>
<proteinExistence type="predicted"/>
<feature type="signal peptide" evidence="3">
    <location>
        <begin position="1"/>
        <end position="19"/>
    </location>
</feature>
<evidence type="ECO:0000256" key="3">
    <source>
        <dbReference type="SAM" id="SignalP"/>
    </source>
</evidence>
<dbReference type="Proteomes" id="UP000224634">
    <property type="component" value="Unassembled WGS sequence"/>
</dbReference>
<keyword evidence="3" id="KW-0732">Signal</keyword>
<evidence type="ECO:0000256" key="1">
    <source>
        <dbReference type="SAM" id="MobiDB-lite"/>
    </source>
</evidence>